<protein>
    <submittedName>
        <fullName evidence="1">Uncharacterized protein</fullName>
    </submittedName>
</protein>
<sequence>MFEYVFGFIAGTITTYICLKGQMKHFDKMAMNNEKRLERIEALLLERVEVEEDVA</sequence>
<accession>A0AA42IYP2</accession>
<dbReference type="EMBL" id="JAQIFT010000007">
    <property type="protein sequence ID" value="MDA3730025.1"/>
    <property type="molecule type" value="Genomic_DNA"/>
</dbReference>
<keyword evidence="2" id="KW-1185">Reference proteome</keyword>
<comment type="caution">
    <text evidence="1">The sequence shown here is derived from an EMBL/GenBank/DDBJ whole genome shotgun (WGS) entry which is preliminary data.</text>
</comment>
<name>A0AA42IYP2_9FIRM</name>
<dbReference type="Proteomes" id="UP001169242">
    <property type="component" value="Unassembled WGS sequence"/>
</dbReference>
<proteinExistence type="predicted"/>
<dbReference type="AlphaFoldDB" id="A0AA42IYP2"/>
<evidence type="ECO:0000313" key="2">
    <source>
        <dbReference type="Proteomes" id="UP001169242"/>
    </source>
</evidence>
<dbReference type="RefSeq" id="WP_271010769.1">
    <property type="nucleotide sequence ID" value="NZ_JAQIFT010000007.1"/>
</dbReference>
<reference evidence="1" key="1">
    <citation type="journal article" date="2023" name="Int. J. Syst. Evol. Microbiol.">
        <title>&lt;i&gt;Holtiella tumoricola&lt;/i&gt; gen. nov. sp. nov., isolated from a human clinical sample.</title>
        <authorList>
            <person name="Allen-Vercoe E."/>
            <person name="Daigneault M.C."/>
            <person name="Vancuren S.J."/>
            <person name="Cochrane K."/>
            <person name="O'Neal L.L."/>
            <person name="Sankaranarayanan K."/>
            <person name="Lawson P.A."/>
        </authorList>
    </citation>
    <scope>NUCLEOTIDE SEQUENCE</scope>
    <source>
        <strain evidence="1">CC70A</strain>
    </source>
</reference>
<evidence type="ECO:0000313" key="1">
    <source>
        <dbReference type="EMBL" id="MDA3730025.1"/>
    </source>
</evidence>
<organism evidence="1 2">
    <name type="scientific">Holtiella tumoricola</name>
    <dbReference type="NCBI Taxonomy" id="3018743"/>
    <lineage>
        <taxon>Bacteria</taxon>
        <taxon>Bacillati</taxon>
        <taxon>Bacillota</taxon>
        <taxon>Clostridia</taxon>
        <taxon>Lachnospirales</taxon>
        <taxon>Cellulosilyticaceae</taxon>
        <taxon>Holtiella</taxon>
    </lineage>
</organism>
<gene>
    <name evidence="1" type="ORF">PBV87_00670</name>
</gene>